<name>A0A074ZCB7_AURSE</name>
<dbReference type="RefSeq" id="XP_013345098.1">
    <property type="nucleotide sequence ID" value="XM_013489644.1"/>
</dbReference>
<dbReference type="EMBL" id="KL584756">
    <property type="protein sequence ID" value="KEQ96356.1"/>
    <property type="molecule type" value="Genomic_DNA"/>
</dbReference>
<dbReference type="InParanoid" id="A0A074ZCB7"/>
<evidence type="ECO:0000313" key="2">
    <source>
        <dbReference type="Proteomes" id="UP000030641"/>
    </source>
</evidence>
<dbReference type="AlphaFoldDB" id="A0A074ZCB7"/>
<gene>
    <name evidence="1" type="ORF">AUEXF2481DRAFT_107018</name>
</gene>
<organism evidence="1 2">
    <name type="scientific">Aureobasidium subglaciale (strain EXF-2481)</name>
    <name type="common">Aureobasidium pullulans var. subglaciale</name>
    <dbReference type="NCBI Taxonomy" id="1043005"/>
    <lineage>
        <taxon>Eukaryota</taxon>
        <taxon>Fungi</taxon>
        <taxon>Dikarya</taxon>
        <taxon>Ascomycota</taxon>
        <taxon>Pezizomycotina</taxon>
        <taxon>Dothideomycetes</taxon>
        <taxon>Dothideomycetidae</taxon>
        <taxon>Dothideales</taxon>
        <taxon>Saccotheciaceae</taxon>
        <taxon>Aureobasidium</taxon>
    </lineage>
</organism>
<sequence length="63" mass="7198">MLQHSSIVRRTTCKLTTSWQCIAYPFAGTCLTFSLELLSSIGLMKPGREFRSASVLKIFYIFF</sequence>
<dbReference type="Proteomes" id="UP000030641">
    <property type="component" value="Unassembled WGS sequence"/>
</dbReference>
<dbReference type="HOGENOM" id="CLU_2885415_0_0_1"/>
<dbReference type="GeneID" id="25361826"/>
<evidence type="ECO:0000313" key="1">
    <source>
        <dbReference type="EMBL" id="KEQ96356.1"/>
    </source>
</evidence>
<reference evidence="1 2" key="1">
    <citation type="journal article" date="2014" name="BMC Genomics">
        <title>Genome sequencing of four Aureobasidium pullulans varieties: biotechnological potential, stress tolerance, and description of new species.</title>
        <authorList>
            <person name="Gostin Ar C."/>
            <person name="Ohm R.A."/>
            <person name="Kogej T."/>
            <person name="Sonjak S."/>
            <person name="Turk M."/>
            <person name="Zajc J."/>
            <person name="Zalar P."/>
            <person name="Grube M."/>
            <person name="Sun H."/>
            <person name="Han J."/>
            <person name="Sharma A."/>
            <person name="Chiniquy J."/>
            <person name="Ngan C.Y."/>
            <person name="Lipzen A."/>
            <person name="Barry K."/>
            <person name="Grigoriev I.V."/>
            <person name="Gunde-Cimerman N."/>
        </authorList>
    </citation>
    <scope>NUCLEOTIDE SEQUENCE [LARGE SCALE GENOMIC DNA]</scope>
    <source>
        <strain evidence="1 2">EXF-2481</strain>
    </source>
</reference>
<keyword evidence="2" id="KW-1185">Reference proteome</keyword>
<accession>A0A074ZCB7</accession>
<protein>
    <submittedName>
        <fullName evidence="1">Uncharacterized protein</fullName>
    </submittedName>
</protein>
<proteinExistence type="predicted"/>